<feature type="binding site" evidence="7">
    <location>
        <begin position="124"/>
        <end position="126"/>
    </location>
    <ligand>
        <name>phosphate</name>
        <dbReference type="ChEBI" id="CHEBI:43474"/>
        <note>substrate</note>
    </ligand>
</feature>
<dbReference type="PANTHER" id="PTHR11953">
    <property type="entry name" value="EXOSOME COMPLEX COMPONENT"/>
    <property type="match status" value="1"/>
</dbReference>
<dbReference type="EC" id="2.7.7.56" evidence="7"/>
<dbReference type="InterPro" id="IPR001247">
    <property type="entry name" value="ExoRNase_PH_dom1"/>
</dbReference>
<dbReference type="GO" id="GO:0009022">
    <property type="term" value="F:tRNA nucleotidyltransferase activity"/>
    <property type="evidence" value="ECO:0007669"/>
    <property type="project" value="UniProtKB-UniRule"/>
</dbReference>
<comment type="function">
    <text evidence="7">Phosphorolytic 3'-5' exoribonuclease that plays an important role in tRNA 3'-end maturation. Removes nucleotide residues following the 3'-CCA terminus of tRNAs; can also add nucleotides to the ends of RNA molecules by using nucleoside diphosphates as substrates, but this may not be physiologically important. Probably plays a role in initiation of 16S rRNA degradation (leading to ribosome degradation) during starvation.</text>
</comment>
<comment type="subunit">
    <text evidence="7">Homohexameric ring arranged as a trimer of dimers.</text>
</comment>
<dbReference type="SUPFAM" id="SSF54211">
    <property type="entry name" value="Ribosomal protein S5 domain 2-like"/>
    <property type="match status" value="1"/>
</dbReference>
<keyword evidence="11" id="KW-1185">Reference proteome</keyword>
<dbReference type="GO" id="GO:0000175">
    <property type="term" value="F:3'-5'-RNA exonuclease activity"/>
    <property type="evidence" value="ECO:0007669"/>
    <property type="project" value="UniProtKB-UniRule"/>
</dbReference>
<comment type="similarity">
    <text evidence="1 7">Belongs to the RNase PH family.</text>
</comment>
<dbReference type="Gene3D" id="3.30.230.70">
    <property type="entry name" value="GHMP Kinase, N-terminal domain"/>
    <property type="match status" value="1"/>
</dbReference>
<dbReference type="CDD" id="cd11362">
    <property type="entry name" value="RNase_PH_bact"/>
    <property type="match status" value="1"/>
</dbReference>
<dbReference type="InterPro" id="IPR036345">
    <property type="entry name" value="ExoRNase_PH_dom2_sf"/>
</dbReference>
<organism evidence="10 11">
    <name type="scientific">Cognaticolwellia beringensis</name>
    <dbReference type="NCBI Taxonomy" id="1967665"/>
    <lineage>
        <taxon>Bacteria</taxon>
        <taxon>Pseudomonadati</taxon>
        <taxon>Pseudomonadota</taxon>
        <taxon>Gammaproteobacteria</taxon>
        <taxon>Alteromonadales</taxon>
        <taxon>Colwelliaceae</taxon>
        <taxon>Cognaticolwellia</taxon>
    </lineage>
</organism>
<feature type="domain" description="Exoribonuclease phosphorolytic" evidence="9">
    <location>
        <begin position="157"/>
        <end position="223"/>
    </location>
</feature>
<dbReference type="HAMAP" id="MF_00564">
    <property type="entry name" value="RNase_PH"/>
    <property type="match status" value="1"/>
</dbReference>
<evidence type="ECO:0000256" key="6">
    <source>
        <dbReference type="ARBA" id="ARBA00022884"/>
    </source>
</evidence>
<name>A0A222G6V7_9GAMM</name>
<evidence type="ECO:0000256" key="3">
    <source>
        <dbReference type="ARBA" id="ARBA00022555"/>
    </source>
</evidence>
<keyword evidence="3 7" id="KW-0820">tRNA-binding</keyword>
<evidence type="ECO:0000259" key="9">
    <source>
        <dbReference type="Pfam" id="PF03725"/>
    </source>
</evidence>
<dbReference type="Proteomes" id="UP000202259">
    <property type="component" value="Chromosome"/>
</dbReference>
<reference evidence="10 11" key="1">
    <citation type="submission" date="2017-08" db="EMBL/GenBank/DDBJ databases">
        <title>Complete genome of Colwellia sp. NB097-1, a psychrophile bacterium ioslated from Bering Sea.</title>
        <authorList>
            <person name="Chen X."/>
        </authorList>
    </citation>
    <scope>NUCLEOTIDE SEQUENCE [LARGE SCALE GENOMIC DNA]</scope>
    <source>
        <strain evidence="10 11">NB097-1</strain>
    </source>
</reference>
<evidence type="ECO:0000256" key="1">
    <source>
        <dbReference type="ARBA" id="ARBA00006678"/>
    </source>
</evidence>
<dbReference type="KEGG" id="cber:B5D82_07510"/>
<dbReference type="PROSITE" id="PS01277">
    <property type="entry name" value="RIBONUCLEASE_PH"/>
    <property type="match status" value="1"/>
</dbReference>
<evidence type="ECO:0000313" key="10">
    <source>
        <dbReference type="EMBL" id="ASP47615.1"/>
    </source>
</evidence>
<dbReference type="GO" id="GO:0000049">
    <property type="term" value="F:tRNA binding"/>
    <property type="evidence" value="ECO:0007669"/>
    <property type="project" value="UniProtKB-UniRule"/>
</dbReference>
<dbReference type="InterPro" id="IPR015847">
    <property type="entry name" value="ExoRNase_PH_dom2"/>
</dbReference>
<dbReference type="InterPro" id="IPR050080">
    <property type="entry name" value="RNase_PH"/>
</dbReference>
<evidence type="ECO:0000256" key="2">
    <source>
        <dbReference type="ARBA" id="ARBA00022552"/>
    </source>
</evidence>
<evidence type="ECO:0000256" key="5">
    <source>
        <dbReference type="ARBA" id="ARBA00022694"/>
    </source>
</evidence>
<evidence type="ECO:0000256" key="7">
    <source>
        <dbReference type="HAMAP-Rule" id="MF_00564"/>
    </source>
</evidence>
<proteinExistence type="inferred from homology"/>
<sequence>MRPSGRTLGQIRPVTITRQFTAHAEGSVLIEFGDTKVICTATVETGVPRFLKGQGKGWITAEYGMLPRSTHTRMRREAANGKQSGRTLEISRLIARSLRAAVDLVALGENTITVDCDVIQADGGTRTASITGACVALVDALNHMRAKGIINNNPLKHMIAAVSVGIYQGEAVSDLDYVEDSAADTDMNVVMTETGKLIEVQGTAEEEPFSFDEMQEMLALAKNSINELFDIQKAALN</sequence>
<dbReference type="GO" id="GO:0016075">
    <property type="term" value="P:rRNA catabolic process"/>
    <property type="evidence" value="ECO:0007669"/>
    <property type="project" value="UniProtKB-UniRule"/>
</dbReference>
<evidence type="ECO:0000259" key="8">
    <source>
        <dbReference type="Pfam" id="PF01138"/>
    </source>
</evidence>
<dbReference type="AlphaFoldDB" id="A0A222G6V7"/>
<evidence type="ECO:0000256" key="4">
    <source>
        <dbReference type="ARBA" id="ARBA00022679"/>
    </source>
</evidence>
<protein>
    <recommendedName>
        <fullName evidence="7">Ribonuclease PH</fullName>
        <shortName evidence="7">RNase PH</shortName>
        <ecNumber evidence="7">2.7.7.56</ecNumber>
    </recommendedName>
    <alternativeName>
        <fullName evidence="7">tRNA nucleotidyltransferase</fullName>
    </alternativeName>
</protein>
<dbReference type="PANTHER" id="PTHR11953:SF0">
    <property type="entry name" value="EXOSOME COMPLEX COMPONENT RRP41"/>
    <property type="match status" value="1"/>
</dbReference>
<dbReference type="Pfam" id="PF03725">
    <property type="entry name" value="RNase_PH_C"/>
    <property type="match status" value="1"/>
</dbReference>
<dbReference type="RefSeq" id="WP_081150427.1">
    <property type="nucleotide sequence ID" value="NZ_CP020465.1"/>
</dbReference>
<dbReference type="InterPro" id="IPR002381">
    <property type="entry name" value="RNase_PH_bac-type"/>
</dbReference>
<keyword evidence="6" id="KW-0694">RNA-binding</keyword>
<keyword evidence="4 7" id="KW-0808">Transferase</keyword>
<dbReference type="Pfam" id="PF01138">
    <property type="entry name" value="RNase_PH"/>
    <property type="match status" value="1"/>
</dbReference>
<dbReference type="InterPro" id="IPR020568">
    <property type="entry name" value="Ribosomal_Su5_D2-typ_SF"/>
</dbReference>
<dbReference type="InterPro" id="IPR018336">
    <property type="entry name" value="RNase_PH_CS"/>
</dbReference>
<dbReference type="GO" id="GO:0008033">
    <property type="term" value="P:tRNA processing"/>
    <property type="evidence" value="ECO:0007669"/>
    <property type="project" value="UniProtKB-UniRule"/>
</dbReference>
<gene>
    <name evidence="7" type="primary">rph</name>
    <name evidence="10" type="ORF">B5D82_07510</name>
</gene>
<dbReference type="InterPro" id="IPR027408">
    <property type="entry name" value="PNPase/RNase_PH_dom_sf"/>
</dbReference>
<evidence type="ECO:0000313" key="11">
    <source>
        <dbReference type="Proteomes" id="UP000202259"/>
    </source>
</evidence>
<keyword evidence="2 7" id="KW-0698">rRNA processing</keyword>
<dbReference type="OrthoDB" id="9802265at2"/>
<keyword evidence="5 7" id="KW-0819">tRNA processing</keyword>
<comment type="catalytic activity">
    <reaction evidence="7">
        <text>tRNA(n+1) + phosphate = tRNA(n) + a ribonucleoside 5'-diphosphate</text>
        <dbReference type="Rhea" id="RHEA:10628"/>
        <dbReference type="Rhea" id="RHEA-COMP:17343"/>
        <dbReference type="Rhea" id="RHEA-COMP:17344"/>
        <dbReference type="ChEBI" id="CHEBI:43474"/>
        <dbReference type="ChEBI" id="CHEBI:57930"/>
        <dbReference type="ChEBI" id="CHEBI:173114"/>
        <dbReference type="EC" id="2.7.7.56"/>
    </reaction>
</comment>
<dbReference type="NCBIfam" id="TIGR01966">
    <property type="entry name" value="RNasePH"/>
    <property type="match status" value="1"/>
</dbReference>
<dbReference type="FunFam" id="3.30.230.70:FF:000003">
    <property type="entry name" value="Ribonuclease PH"/>
    <property type="match status" value="1"/>
</dbReference>
<feature type="binding site" evidence="7">
    <location>
        <position position="86"/>
    </location>
    <ligand>
        <name>phosphate</name>
        <dbReference type="ChEBI" id="CHEBI:43474"/>
        <note>substrate</note>
    </ligand>
</feature>
<dbReference type="SUPFAM" id="SSF55666">
    <property type="entry name" value="Ribonuclease PH domain 2-like"/>
    <property type="match status" value="1"/>
</dbReference>
<feature type="domain" description="Exoribonuclease phosphorolytic" evidence="8">
    <location>
        <begin position="10"/>
        <end position="140"/>
    </location>
</feature>
<dbReference type="GO" id="GO:0031125">
    <property type="term" value="P:rRNA 3'-end processing"/>
    <property type="evidence" value="ECO:0007669"/>
    <property type="project" value="UniProtKB-ARBA"/>
</dbReference>
<accession>A0A222G6V7</accession>
<keyword evidence="7" id="KW-0548">Nucleotidyltransferase</keyword>
<dbReference type="EMBL" id="CP020465">
    <property type="protein sequence ID" value="ASP47615.1"/>
    <property type="molecule type" value="Genomic_DNA"/>
</dbReference>